<sequence length="392" mass="44663">MGVLVLIDSESLPGVDMRSGWDILVKPLGGSRTVYGSQPVFQYLQSVLAFSLQHWNKQRRGSPPPRHRDLTGGSNASPNKAELHFQLRLCMGTFPELASLFSVKQHMYIETSIHEFFAKQRPLPTVHQSAQLHQTTRHPSDILPFLKPCRGQYEDARQQRANRHLPNPDPGPVFRFGSAFDRNLAALGHPDLVNYNIYGGILCSYFWENPTVEKFRIWMLNDRRGKSGPIHALEEFIHFTSINMGKFRSGFGSGSKNLHRTPKLNVVSGSANGRTLNLNLVFSSVRSRFFTQLRFNLILDPSKYETLARQVCKSTMRNSFESQPVEPTHPRISRKPDYSRRRPTVTIAHWQALSWYTADFWSHPAQEPLTTAWPVDTPAKKIGTRKNCLSAR</sequence>
<gene>
    <name evidence="2" type="ORF">C8F04DRAFT_1196511</name>
</gene>
<evidence type="ECO:0000313" key="2">
    <source>
        <dbReference type="EMBL" id="KAJ7020534.1"/>
    </source>
</evidence>
<dbReference type="EMBL" id="JARJCM010000259">
    <property type="protein sequence ID" value="KAJ7020534.1"/>
    <property type="molecule type" value="Genomic_DNA"/>
</dbReference>
<dbReference type="Proteomes" id="UP001218188">
    <property type="component" value="Unassembled WGS sequence"/>
</dbReference>
<evidence type="ECO:0000313" key="3">
    <source>
        <dbReference type="Proteomes" id="UP001218188"/>
    </source>
</evidence>
<name>A0AAD6S457_9AGAR</name>
<accession>A0AAD6S457</accession>
<proteinExistence type="predicted"/>
<organism evidence="2 3">
    <name type="scientific">Mycena alexandri</name>
    <dbReference type="NCBI Taxonomy" id="1745969"/>
    <lineage>
        <taxon>Eukaryota</taxon>
        <taxon>Fungi</taxon>
        <taxon>Dikarya</taxon>
        <taxon>Basidiomycota</taxon>
        <taxon>Agaricomycotina</taxon>
        <taxon>Agaricomycetes</taxon>
        <taxon>Agaricomycetidae</taxon>
        <taxon>Agaricales</taxon>
        <taxon>Marasmiineae</taxon>
        <taxon>Mycenaceae</taxon>
        <taxon>Mycena</taxon>
    </lineage>
</organism>
<comment type="caution">
    <text evidence="2">The sequence shown here is derived from an EMBL/GenBank/DDBJ whole genome shotgun (WGS) entry which is preliminary data.</text>
</comment>
<feature type="region of interest" description="Disordered" evidence="1">
    <location>
        <begin position="319"/>
        <end position="339"/>
    </location>
</feature>
<evidence type="ECO:0000256" key="1">
    <source>
        <dbReference type="SAM" id="MobiDB-lite"/>
    </source>
</evidence>
<feature type="region of interest" description="Disordered" evidence="1">
    <location>
        <begin position="57"/>
        <end position="77"/>
    </location>
</feature>
<keyword evidence="3" id="KW-1185">Reference proteome</keyword>
<protein>
    <submittedName>
        <fullName evidence="2">Uncharacterized protein</fullName>
    </submittedName>
</protein>
<dbReference type="AlphaFoldDB" id="A0AAD6S457"/>
<reference evidence="2" key="1">
    <citation type="submission" date="2023-03" db="EMBL/GenBank/DDBJ databases">
        <title>Massive genome expansion in bonnet fungi (Mycena s.s.) driven by repeated elements and novel gene families across ecological guilds.</title>
        <authorList>
            <consortium name="Lawrence Berkeley National Laboratory"/>
            <person name="Harder C.B."/>
            <person name="Miyauchi S."/>
            <person name="Viragh M."/>
            <person name="Kuo A."/>
            <person name="Thoen E."/>
            <person name="Andreopoulos B."/>
            <person name="Lu D."/>
            <person name="Skrede I."/>
            <person name="Drula E."/>
            <person name="Henrissat B."/>
            <person name="Morin E."/>
            <person name="Kohler A."/>
            <person name="Barry K."/>
            <person name="LaButti K."/>
            <person name="Morin E."/>
            <person name="Salamov A."/>
            <person name="Lipzen A."/>
            <person name="Mereny Z."/>
            <person name="Hegedus B."/>
            <person name="Baldrian P."/>
            <person name="Stursova M."/>
            <person name="Weitz H."/>
            <person name="Taylor A."/>
            <person name="Grigoriev I.V."/>
            <person name="Nagy L.G."/>
            <person name="Martin F."/>
            <person name="Kauserud H."/>
        </authorList>
    </citation>
    <scope>NUCLEOTIDE SEQUENCE</scope>
    <source>
        <strain evidence="2">CBHHK200</strain>
    </source>
</reference>